<dbReference type="SUPFAM" id="SSF54236">
    <property type="entry name" value="Ubiquitin-like"/>
    <property type="match status" value="1"/>
</dbReference>
<dbReference type="InterPro" id="IPR040610">
    <property type="entry name" value="SNRNP25_ubiquitin"/>
</dbReference>
<dbReference type="Pfam" id="PF18036">
    <property type="entry name" value="Ubiquitin_4"/>
    <property type="match status" value="1"/>
</dbReference>
<dbReference type="CDD" id="cd17058">
    <property type="entry name" value="Ubl_SNRNP25"/>
    <property type="match status" value="1"/>
</dbReference>
<dbReference type="STRING" id="101127.A0A1X2GDR3"/>
<keyword evidence="3" id="KW-1185">Reference proteome</keyword>
<protein>
    <recommendedName>
        <fullName evidence="1">SNRNP25 ubiquitin-like domain-containing protein</fullName>
    </recommendedName>
</protein>
<proteinExistence type="predicted"/>
<dbReference type="AlphaFoldDB" id="A0A1X2GDR3"/>
<dbReference type="InterPro" id="IPR039690">
    <property type="entry name" value="SNRNP25"/>
</dbReference>
<dbReference type="PANTHER" id="PTHR14942:SF0">
    <property type="entry name" value="U11_U12 SMALL NUCLEAR RIBONUCLEOPROTEIN 25 KDA PROTEIN"/>
    <property type="match status" value="1"/>
</dbReference>
<dbReference type="GO" id="GO:0000398">
    <property type="term" value="P:mRNA splicing, via spliceosome"/>
    <property type="evidence" value="ECO:0007669"/>
    <property type="project" value="InterPro"/>
</dbReference>
<dbReference type="Proteomes" id="UP000242146">
    <property type="component" value="Unassembled WGS sequence"/>
</dbReference>
<organism evidence="2 3">
    <name type="scientific">Hesseltinella vesiculosa</name>
    <dbReference type="NCBI Taxonomy" id="101127"/>
    <lineage>
        <taxon>Eukaryota</taxon>
        <taxon>Fungi</taxon>
        <taxon>Fungi incertae sedis</taxon>
        <taxon>Mucoromycota</taxon>
        <taxon>Mucoromycotina</taxon>
        <taxon>Mucoromycetes</taxon>
        <taxon>Mucorales</taxon>
        <taxon>Cunninghamellaceae</taxon>
        <taxon>Hesseltinella</taxon>
    </lineage>
</organism>
<gene>
    <name evidence="2" type="ORF">DM01DRAFT_1337407</name>
</gene>
<name>A0A1X2GDR3_9FUNG</name>
<reference evidence="2 3" key="1">
    <citation type="submission" date="2016-07" db="EMBL/GenBank/DDBJ databases">
        <title>Pervasive Adenine N6-methylation of Active Genes in Fungi.</title>
        <authorList>
            <consortium name="DOE Joint Genome Institute"/>
            <person name="Mondo S.J."/>
            <person name="Dannebaum R.O."/>
            <person name="Kuo R.C."/>
            <person name="Labutti K."/>
            <person name="Haridas S."/>
            <person name="Kuo A."/>
            <person name="Salamov A."/>
            <person name="Ahrendt S.R."/>
            <person name="Lipzen A."/>
            <person name="Sullivan W."/>
            <person name="Andreopoulos W.B."/>
            <person name="Clum A."/>
            <person name="Lindquist E."/>
            <person name="Daum C."/>
            <person name="Ramamoorthy G.K."/>
            <person name="Gryganskyi A."/>
            <person name="Culley D."/>
            <person name="Magnuson J.K."/>
            <person name="James T.Y."/>
            <person name="O'Malley M.A."/>
            <person name="Stajich J.E."/>
            <person name="Spatafora J.W."/>
            <person name="Visel A."/>
            <person name="Grigoriev I.V."/>
        </authorList>
    </citation>
    <scope>NUCLEOTIDE SEQUENCE [LARGE SCALE GENOMIC DNA]</scope>
    <source>
        <strain evidence="2 3">NRRL 3301</strain>
    </source>
</reference>
<dbReference type="PANTHER" id="PTHR14942">
    <property type="entry name" value="U11/U12 SMALL NUCLEAR RIBONUCLEOPROTEIN 25 KDA PROTEIN"/>
    <property type="match status" value="1"/>
</dbReference>
<dbReference type="Gene3D" id="3.10.20.90">
    <property type="entry name" value="Phosphatidylinositol 3-kinase Catalytic Subunit, Chain A, domain 1"/>
    <property type="match status" value="1"/>
</dbReference>
<evidence type="ECO:0000313" key="3">
    <source>
        <dbReference type="Proteomes" id="UP000242146"/>
    </source>
</evidence>
<accession>A0A1X2GDR3</accession>
<sequence length="128" mass="14742">MTTLDDIQQQTNSLLQDPLLSDVSSITTIEELDLLVALEQHRAFKIQILRDPFPAVDVTVRQSDTVKQLKKAFQTALKQSPSCPRQLNFKHVWQNYCLMLNQQRLVKDDALVSKLGIRHGTQLRFGRR</sequence>
<evidence type="ECO:0000313" key="2">
    <source>
        <dbReference type="EMBL" id="ORX50810.1"/>
    </source>
</evidence>
<evidence type="ECO:0000259" key="1">
    <source>
        <dbReference type="Pfam" id="PF18036"/>
    </source>
</evidence>
<dbReference type="InterPro" id="IPR029071">
    <property type="entry name" value="Ubiquitin-like_domsf"/>
</dbReference>
<dbReference type="EMBL" id="MCGT01000022">
    <property type="protein sequence ID" value="ORX50810.1"/>
    <property type="molecule type" value="Genomic_DNA"/>
</dbReference>
<feature type="domain" description="SNRNP25 ubiquitin-like" evidence="1">
    <location>
        <begin position="45"/>
        <end position="127"/>
    </location>
</feature>
<comment type="caution">
    <text evidence="2">The sequence shown here is derived from an EMBL/GenBank/DDBJ whole genome shotgun (WGS) entry which is preliminary data.</text>
</comment>
<dbReference type="OrthoDB" id="72819at2759"/>